<dbReference type="Gene3D" id="3.40.50.720">
    <property type="entry name" value="NAD(P)-binding Rossmann-like Domain"/>
    <property type="match status" value="1"/>
</dbReference>
<dbReference type="InterPro" id="IPR036291">
    <property type="entry name" value="NAD(P)-bd_dom_sf"/>
</dbReference>
<dbReference type="InterPro" id="IPR052515">
    <property type="entry name" value="Gfo/Idh/MocA_Oxidoreductase"/>
</dbReference>
<dbReference type="PANTHER" id="PTHR43249">
    <property type="entry name" value="UDP-N-ACETYL-2-AMINO-2-DEOXY-D-GLUCURONATE OXIDASE"/>
    <property type="match status" value="1"/>
</dbReference>
<dbReference type="Gene3D" id="3.30.360.10">
    <property type="entry name" value="Dihydrodipicolinate Reductase, domain 2"/>
    <property type="match status" value="1"/>
</dbReference>
<dbReference type="InterPro" id="IPR055170">
    <property type="entry name" value="GFO_IDH_MocA-like_dom"/>
</dbReference>
<dbReference type="Pfam" id="PF01408">
    <property type="entry name" value="GFO_IDH_MocA"/>
    <property type="match status" value="1"/>
</dbReference>
<dbReference type="InterPro" id="IPR000683">
    <property type="entry name" value="Gfo/Idh/MocA-like_OxRdtase_N"/>
</dbReference>
<organism evidence="3 4">
    <name type="scientific">Candidatus Avoscillospira stercoripullorum</name>
    <dbReference type="NCBI Taxonomy" id="2840709"/>
    <lineage>
        <taxon>Bacteria</taxon>
        <taxon>Bacillati</taxon>
        <taxon>Bacillota</taxon>
        <taxon>Clostridia</taxon>
        <taxon>Eubacteriales</taxon>
        <taxon>Oscillospiraceae</taxon>
        <taxon>Oscillospiraceae incertae sedis</taxon>
        <taxon>Candidatus Avoscillospira</taxon>
    </lineage>
</organism>
<name>A0A9D1D935_9FIRM</name>
<gene>
    <name evidence="3" type="ORF">IAA70_08825</name>
</gene>
<dbReference type="EMBL" id="DVGD01000290">
    <property type="protein sequence ID" value="HIR10494.1"/>
    <property type="molecule type" value="Genomic_DNA"/>
</dbReference>
<evidence type="ECO:0000313" key="3">
    <source>
        <dbReference type="EMBL" id="HIR10494.1"/>
    </source>
</evidence>
<feature type="domain" description="GFO/IDH/MocA-like oxidoreductase" evidence="2">
    <location>
        <begin position="127"/>
        <end position="247"/>
    </location>
</feature>
<dbReference type="SUPFAM" id="SSF51735">
    <property type="entry name" value="NAD(P)-binding Rossmann-fold domains"/>
    <property type="match status" value="1"/>
</dbReference>
<dbReference type="Proteomes" id="UP000824258">
    <property type="component" value="Unassembled WGS sequence"/>
</dbReference>
<evidence type="ECO:0000313" key="4">
    <source>
        <dbReference type="Proteomes" id="UP000824258"/>
    </source>
</evidence>
<evidence type="ECO:0000259" key="2">
    <source>
        <dbReference type="Pfam" id="PF22725"/>
    </source>
</evidence>
<dbReference type="Pfam" id="PF22725">
    <property type="entry name" value="GFO_IDH_MocA_C3"/>
    <property type="match status" value="1"/>
</dbReference>
<comment type="caution">
    <text evidence="3">The sequence shown here is derived from an EMBL/GenBank/DDBJ whole genome shotgun (WGS) entry which is preliminary data.</text>
</comment>
<feature type="domain" description="Gfo/Idh/MocA-like oxidoreductase N-terminal" evidence="1">
    <location>
        <begin position="4"/>
        <end position="115"/>
    </location>
</feature>
<accession>A0A9D1D935</accession>
<dbReference type="GO" id="GO:0000166">
    <property type="term" value="F:nucleotide binding"/>
    <property type="evidence" value="ECO:0007669"/>
    <property type="project" value="InterPro"/>
</dbReference>
<evidence type="ECO:0000259" key="1">
    <source>
        <dbReference type="Pfam" id="PF01408"/>
    </source>
</evidence>
<reference evidence="3" key="2">
    <citation type="journal article" date="2021" name="PeerJ">
        <title>Extensive microbial diversity within the chicken gut microbiome revealed by metagenomics and culture.</title>
        <authorList>
            <person name="Gilroy R."/>
            <person name="Ravi A."/>
            <person name="Getino M."/>
            <person name="Pursley I."/>
            <person name="Horton D.L."/>
            <person name="Alikhan N.F."/>
            <person name="Baker D."/>
            <person name="Gharbi K."/>
            <person name="Hall N."/>
            <person name="Watson M."/>
            <person name="Adriaenssens E.M."/>
            <person name="Foster-Nyarko E."/>
            <person name="Jarju S."/>
            <person name="Secka A."/>
            <person name="Antonio M."/>
            <person name="Oren A."/>
            <person name="Chaudhuri R.R."/>
            <person name="La Ragione R."/>
            <person name="Hildebrand F."/>
            <person name="Pallen M.J."/>
        </authorList>
    </citation>
    <scope>NUCLEOTIDE SEQUENCE</scope>
    <source>
        <strain evidence="3">ChiHjej9B8-7071</strain>
    </source>
</reference>
<protein>
    <submittedName>
        <fullName evidence="3">Gfo/Idh/MocA family oxidoreductase</fullName>
    </submittedName>
</protein>
<dbReference type="PANTHER" id="PTHR43249:SF1">
    <property type="entry name" value="D-GLUCOSIDE 3-DEHYDROGENASE"/>
    <property type="match status" value="1"/>
</dbReference>
<sequence>MRKVRVGLVGCGTVFRTHLQQLREMKEIEIAAVCDIDESKRLPDCGFYTDYHEMARQETLDAVHICLPHYLHEDAARTFAAAGIAVLCEKPVGMNLEQCARMAQLEQQYGVMVAVCMQNRWNRTFCRLQELLREPESGKLLGIKAIAAWNRTLEYYQASPWRGEMAHAGGGCMMNQAVHTLDLMLCLGGEVASVSGQICRLSGYPIEVEDTACASITFANGCKGLFFGSVVNASNASIEIEVYCEHVTYCIKDYTLWRSAPGSSDRERILSDDVLAETKAYYGAGHRALIHDFYRALAGAGGHYVTVESASRVIRLIEDIGKSSARQAAVEF</sequence>
<proteinExistence type="predicted"/>
<reference evidence="3" key="1">
    <citation type="submission" date="2020-10" db="EMBL/GenBank/DDBJ databases">
        <authorList>
            <person name="Gilroy R."/>
        </authorList>
    </citation>
    <scope>NUCLEOTIDE SEQUENCE</scope>
    <source>
        <strain evidence="3">ChiHjej9B8-7071</strain>
    </source>
</reference>
<dbReference type="AlphaFoldDB" id="A0A9D1D935"/>
<dbReference type="SUPFAM" id="SSF55347">
    <property type="entry name" value="Glyceraldehyde-3-phosphate dehydrogenase-like, C-terminal domain"/>
    <property type="match status" value="1"/>
</dbReference>